<name>A0A9N8WD82_9GLOM</name>
<comment type="caution">
    <text evidence="3">The sequence shown here is derived from an EMBL/GenBank/DDBJ whole genome shotgun (WGS) entry which is preliminary data.</text>
</comment>
<dbReference type="InterPro" id="IPR019380">
    <property type="entry name" value="Casein_kinase_sb_PP28"/>
</dbReference>
<evidence type="ECO:0000313" key="3">
    <source>
        <dbReference type="EMBL" id="CAG8479411.1"/>
    </source>
</evidence>
<dbReference type="Pfam" id="PF10252">
    <property type="entry name" value="PP28"/>
    <property type="match status" value="1"/>
</dbReference>
<keyword evidence="4" id="KW-1185">Reference proteome</keyword>
<evidence type="ECO:0000256" key="1">
    <source>
        <dbReference type="SAM" id="MobiDB-lite"/>
    </source>
</evidence>
<dbReference type="EMBL" id="CAJVPJ010000110">
    <property type="protein sequence ID" value="CAG8479411.1"/>
    <property type="molecule type" value="Genomic_DNA"/>
</dbReference>
<evidence type="ECO:0000313" key="4">
    <source>
        <dbReference type="Proteomes" id="UP000789572"/>
    </source>
</evidence>
<evidence type="ECO:0000259" key="2">
    <source>
        <dbReference type="Pfam" id="PF10252"/>
    </source>
</evidence>
<sequence length="179" mass="20523">MSGRRNYRNKRKPVRGGGHRFTPALRRSTAKRGEDEEMWGDNKEEEESSGEAESQEEQSKGSATEELQNDSESEDEGQDEPPSNPNHIRKEDNIKNANASEPRQMSRREREAAEKEAAREQYWKLHLEGKTEQAKADLARLALIRKQREEAANARKAKAEAKAAEQKARLEKEGRKIRK</sequence>
<dbReference type="Proteomes" id="UP000789572">
    <property type="component" value="Unassembled WGS sequence"/>
</dbReference>
<dbReference type="AlphaFoldDB" id="A0A9N8WD82"/>
<dbReference type="PANTHER" id="PTHR22055">
    <property type="entry name" value="28 KDA HEAT- AND ACID-STABLE PHOSPHOPROTEIN PDGF-ASSOCIATED PROTEIN"/>
    <property type="match status" value="1"/>
</dbReference>
<feature type="compositionally biased region" description="Acidic residues" evidence="1">
    <location>
        <begin position="35"/>
        <end position="56"/>
    </location>
</feature>
<gene>
    <name evidence="3" type="ORF">POCULU_LOCUS1459</name>
</gene>
<dbReference type="InterPro" id="IPR039876">
    <property type="entry name" value="HAP28"/>
</dbReference>
<reference evidence="3" key="1">
    <citation type="submission" date="2021-06" db="EMBL/GenBank/DDBJ databases">
        <authorList>
            <person name="Kallberg Y."/>
            <person name="Tangrot J."/>
            <person name="Rosling A."/>
        </authorList>
    </citation>
    <scope>NUCLEOTIDE SEQUENCE</scope>
    <source>
        <strain evidence="3">IA702</strain>
    </source>
</reference>
<accession>A0A9N8WD82</accession>
<feature type="compositionally biased region" description="Basic residues" evidence="1">
    <location>
        <begin position="1"/>
        <end position="18"/>
    </location>
</feature>
<feature type="domain" description="Casein kinase substrate phosphoprotein PP28" evidence="2">
    <location>
        <begin position="84"/>
        <end position="160"/>
    </location>
</feature>
<feature type="region of interest" description="Disordered" evidence="1">
    <location>
        <begin position="1"/>
        <end position="118"/>
    </location>
</feature>
<proteinExistence type="predicted"/>
<protein>
    <submittedName>
        <fullName evidence="3">5570_t:CDS:1</fullName>
    </submittedName>
</protein>
<dbReference type="OrthoDB" id="21120at2759"/>
<feature type="compositionally biased region" description="Basic and acidic residues" evidence="1">
    <location>
        <begin position="104"/>
        <end position="118"/>
    </location>
</feature>
<organism evidence="3 4">
    <name type="scientific">Paraglomus occultum</name>
    <dbReference type="NCBI Taxonomy" id="144539"/>
    <lineage>
        <taxon>Eukaryota</taxon>
        <taxon>Fungi</taxon>
        <taxon>Fungi incertae sedis</taxon>
        <taxon>Mucoromycota</taxon>
        <taxon>Glomeromycotina</taxon>
        <taxon>Glomeromycetes</taxon>
        <taxon>Paraglomerales</taxon>
        <taxon>Paraglomeraceae</taxon>
        <taxon>Paraglomus</taxon>
    </lineage>
</organism>
<feature type="region of interest" description="Disordered" evidence="1">
    <location>
        <begin position="149"/>
        <end position="179"/>
    </location>
</feature>
<feature type="compositionally biased region" description="Acidic residues" evidence="1">
    <location>
        <begin position="67"/>
        <end position="79"/>
    </location>
</feature>